<dbReference type="InterPro" id="IPR050089">
    <property type="entry name" value="SAICAR_synthetase"/>
</dbReference>
<evidence type="ECO:0000313" key="10">
    <source>
        <dbReference type="EMBL" id="ACZ18997.1"/>
    </source>
</evidence>
<evidence type="ECO:0000256" key="5">
    <source>
        <dbReference type="ARBA" id="ARBA00022755"/>
    </source>
</evidence>
<comment type="catalytic activity">
    <reaction evidence="7 8">
        <text>5-amino-1-(5-phospho-D-ribosyl)imidazole-4-carboxylate + L-aspartate + ATP = (2S)-2-[5-amino-1-(5-phospho-beta-D-ribosyl)imidazole-4-carboxamido]succinate + ADP + phosphate + 2 H(+)</text>
        <dbReference type="Rhea" id="RHEA:22628"/>
        <dbReference type="ChEBI" id="CHEBI:15378"/>
        <dbReference type="ChEBI" id="CHEBI:29991"/>
        <dbReference type="ChEBI" id="CHEBI:30616"/>
        <dbReference type="ChEBI" id="CHEBI:43474"/>
        <dbReference type="ChEBI" id="CHEBI:58443"/>
        <dbReference type="ChEBI" id="CHEBI:77657"/>
        <dbReference type="ChEBI" id="CHEBI:456216"/>
        <dbReference type="EC" id="6.3.2.6"/>
    </reaction>
</comment>
<reference evidence="10 11" key="1">
    <citation type="journal article" date="2009" name="Stand. Genomic Sci.">
        <title>Complete genome sequence of Thermanaerovibrio acidaminovorans type strain (Su883).</title>
        <authorList>
            <person name="Chovatia M."/>
            <person name="Sikorski J."/>
            <person name="Schroder M."/>
            <person name="Lapidus A."/>
            <person name="Nolan M."/>
            <person name="Tice H."/>
            <person name="Glavina Del Rio T."/>
            <person name="Copeland A."/>
            <person name="Cheng J.F."/>
            <person name="Lucas S."/>
            <person name="Chen F."/>
            <person name="Bruce D."/>
            <person name="Goodwin L."/>
            <person name="Pitluck S."/>
            <person name="Ivanova N."/>
            <person name="Mavromatis K."/>
            <person name="Ovchinnikova G."/>
            <person name="Pati A."/>
            <person name="Chen A."/>
            <person name="Palaniappan K."/>
            <person name="Land M."/>
            <person name="Hauser L."/>
            <person name="Chang Y.J."/>
            <person name="Jeffries C.D."/>
            <person name="Chain P."/>
            <person name="Saunders E."/>
            <person name="Detter J.C."/>
            <person name="Brettin T."/>
            <person name="Rohde M."/>
            <person name="Goker M."/>
            <person name="Spring S."/>
            <person name="Bristow J."/>
            <person name="Markowitz V."/>
            <person name="Hugenholtz P."/>
            <person name="Kyrpides N.C."/>
            <person name="Klenk H.P."/>
            <person name="Eisen J.A."/>
        </authorList>
    </citation>
    <scope>NUCLEOTIDE SEQUENCE [LARGE SCALE GENOMIC DNA]</scope>
    <source>
        <strain evidence="11">ATCC 49978 / DSM 6589 / Su883</strain>
    </source>
</reference>
<dbReference type="Proteomes" id="UP000002030">
    <property type="component" value="Chromosome"/>
</dbReference>
<dbReference type="Pfam" id="PF01259">
    <property type="entry name" value="SAICAR_synt"/>
    <property type="match status" value="1"/>
</dbReference>
<protein>
    <recommendedName>
        <fullName evidence="8">Phosphoribosylaminoimidazole-succinocarboxamide synthase</fullName>
        <ecNumber evidence="8">6.3.2.6</ecNumber>
    </recommendedName>
    <alternativeName>
        <fullName evidence="8">SAICAR synthetase</fullName>
    </alternativeName>
</protein>
<dbReference type="RefSeq" id="WP_012869512.1">
    <property type="nucleotide sequence ID" value="NC_013522.1"/>
</dbReference>
<dbReference type="PROSITE" id="PS01057">
    <property type="entry name" value="SAICAR_SYNTHETASE_1"/>
    <property type="match status" value="1"/>
</dbReference>
<dbReference type="GO" id="GO:0005524">
    <property type="term" value="F:ATP binding"/>
    <property type="evidence" value="ECO:0007669"/>
    <property type="project" value="UniProtKB-KW"/>
</dbReference>
<dbReference type="EMBL" id="CP001818">
    <property type="protein sequence ID" value="ACZ18997.1"/>
    <property type="molecule type" value="Genomic_DNA"/>
</dbReference>
<evidence type="ECO:0000313" key="11">
    <source>
        <dbReference type="Proteomes" id="UP000002030"/>
    </source>
</evidence>
<name>D1B9P4_THEAS</name>
<dbReference type="InterPro" id="IPR028923">
    <property type="entry name" value="SAICAR_synt/ADE2_N"/>
</dbReference>
<keyword evidence="4 8" id="KW-0547">Nucleotide-binding</keyword>
<comment type="pathway">
    <text evidence="1 8">Purine metabolism; IMP biosynthesis via de novo pathway; 5-amino-1-(5-phospho-D-ribosyl)imidazole-4-carboxamide from 5-amino-1-(5-phospho-D-ribosyl)imidazole-4-carboxylate: step 1/2.</text>
</comment>
<accession>D1B9P4</accession>
<dbReference type="InterPro" id="IPR001636">
    <property type="entry name" value="SAICAR_synth"/>
</dbReference>
<dbReference type="eggNOG" id="COG0152">
    <property type="taxonomic scope" value="Bacteria"/>
</dbReference>
<evidence type="ECO:0000256" key="7">
    <source>
        <dbReference type="ARBA" id="ARBA00048475"/>
    </source>
</evidence>
<dbReference type="PANTHER" id="PTHR43599:SF3">
    <property type="entry name" value="SI:DKEY-6E2.2"/>
    <property type="match status" value="1"/>
</dbReference>
<dbReference type="FunFam" id="3.30.470.20:FF:000006">
    <property type="entry name" value="Phosphoribosylaminoimidazole-succinocarboxamide synthase"/>
    <property type="match status" value="1"/>
</dbReference>
<evidence type="ECO:0000256" key="2">
    <source>
        <dbReference type="ARBA" id="ARBA00010190"/>
    </source>
</evidence>
<sequence>MSKGEMVYEGKAKRMFLTDDPGRLVVEYKDSLTAFNAQKVASMEGKGRLNNVISSVIFQYLKDRGVDNHFVRVIDDTHQEVLRVTILPIEVVVRNITAGSICKRLGVKEGLPLPRPLVELYYKDDALGDPIITEDHAVLFGWATQEELDQVKSMALKVNQLLGEMFEQVGVTLVDFKLEFGRTKDGRIILADEISPDTCRLWDKATNDRLDKDRFRNDLGRVLEAYEEIWKRLSEPKEA</sequence>
<dbReference type="HAMAP" id="MF_00137">
    <property type="entry name" value="SAICAR_synth"/>
    <property type="match status" value="1"/>
</dbReference>
<dbReference type="STRING" id="525903.Taci_0764"/>
<dbReference type="EnsemblBacteria" id="ACZ18997">
    <property type="protein sequence ID" value="ACZ18997"/>
    <property type="gene ID" value="Taci_0764"/>
</dbReference>
<dbReference type="NCBIfam" id="TIGR00081">
    <property type="entry name" value="purC"/>
    <property type="match status" value="1"/>
</dbReference>
<dbReference type="AlphaFoldDB" id="D1B9P4"/>
<comment type="similarity">
    <text evidence="2 8">Belongs to the SAICAR synthetase family.</text>
</comment>
<organism evidence="10 11">
    <name type="scientific">Thermanaerovibrio acidaminovorans (strain ATCC 49978 / DSM 6589 / Su883)</name>
    <name type="common">Selenomonas acidaminovorans</name>
    <dbReference type="NCBI Taxonomy" id="525903"/>
    <lineage>
        <taxon>Bacteria</taxon>
        <taxon>Thermotogati</taxon>
        <taxon>Synergistota</taxon>
        <taxon>Synergistia</taxon>
        <taxon>Synergistales</taxon>
        <taxon>Synergistaceae</taxon>
        <taxon>Thermanaerovibrio</taxon>
    </lineage>
</organism>
<evidence type="ECO:0000256" key="4">
    <source>
        <dbReference type="ARBA" id="ARBA00022741"/>
    </source>
</evidence>
<keyword evidence="11" id="KW-1185">Reference proteome</keyword>
<dbReference type="InterPro" id="IPR033934">
    <property type="entry name" value="SAICAR_synt_PurC"/>
</dbReference>
<evidence type="ECO:0000256" key="8">
    <source>
        <dbReference type="HAMAP-Rule" id="MF_00137"/>
    </source>
</evidence>
<dbReference type="CDD" id="cd01415">
    <property type="entry name" value="SAICAR_synt_PurC"/>
    <property type="match status" value="1"/>
</dbReference>
<dbReference type="HOGENOM" id="CLU_061495_2_0_0"/>
<keyword evidence="3 8" id="KW-0436">Ligase</keyword>
<gene>
    <name evidence="8" type="primary">purC</name>
    <name evidence="10" type="ordered locus">Taci_0764</name>
</gene>
<evidence type="ECO:0000256" key="1">
    <source>
        <dbReference type="ARBA" id="ARBA00004672"/>
    </source>
</evidence>
<dbReference type="Gene3D" id="3.30.470.20">
    <property type="entry name" value="ATP-grasp fold, B domain"/>
    <property type="match status" value="1"/>
</dbReference>
<dbReference type="GO" id="GO:0004639">
    <property type="term" value="F:phosphoribosylaminoimidazolesuccinocarboxamide synthase activity"/>
    <property type="evidence" value="ECO:0007669"/>
    <property type="project" value="UniProtKB-UniRule"/>
</dbReference>
<evidence type="ECO:0000259" key="9">
    <source>
        <dbReference type="Pfam" id="PF01259"/>
    </source>
</evidence>
<dbReference type="PANTHER" id="PTHR43599">
    <property type="entry name" value="MULTIFUNCTIONAL PROTEIN ADE2"/>
    <property type="match status" value="1"/>
</dbReference>
<keyword evidence="5 8" id="KW-0658">Purine biosynthesis</keyword>
<dbReference type="Gene3D" id="3.30.200.20">
    <property type="entry name" value="Phosphorylase Kinase, domain 1"/>
    <property type="match status" value="1"/>
</dbReference>
<keyword evidence="6 8" id="KW-0067">ATP-binding</keyword>
<evidence type="ECO:0000256" key="6">
    <source>
        <dbReference type="ARBA" id="ARBA00022840"/>
    </source>
</evidence>
<proteinExistence type="inferred from homology"/>
<dbReference type="UniPathway" id="UPA00074">
    <property type="reaction ID" value="UER00131"/>
</dbReference>
<dbReference type="InterPro" id="IPR018236">
    <property type="entry name" value="SAICAR_synthetase_CS"/>
</dbReference>
<dbReference type="KEGG" id="tai:Taci_0764"/>
<dbReference type="SUPFAM" id="SSF56104">
    <property type="entry name" value="SAICAR synthase-like"/>
    <property type="match status" value="1"/>
</dbReference>
<dbReference type="PROSITE" id="PS01058">
    <property type="entry name" value="SAICAR_SYNTHETASE_2"/>
    <property type="match status" value="1"/>
</dbReference>
<dbReference type="OrthoDB" id="9801549at2"/>
<dbReference type="EC" id="6.3.2.6" evidence="8"/>
<dbReference type="PATRIC" id="fig|525903.6.peg.765"/>
<feature type="domain" description="SAICAR synthetase/ADE2 N-terminal" evidence="9">
    <location>
        <begin position="7"/>
        <end position="232"/>
    </location>
</feature>
<dbReference type="GO" id="GO:0009236">
    <property type="term" value="P:cobalamin biosynthetic process"/>
    <property type="evidence" value="ECO:0007669"/>
    <property type="project" value="InterPro"/>
</dbReference>
<evidence type="ECO:0000256" key="3">
    <source>
        <dbReference type="ARBA" id="ARBA00022598"/>
    </source>
</evidence>
<dbReference type="GO" id="GO:0006189">
    <property type="term" value="P:'de novo' IMP biosynthetic process"/>
    <property type="evidence" value="ECO:0007669"/>
    <property type="project" value="UniProtKB-UniRule"/>
</dbReference>